<name>A0A7C9M9H5_9DEIO</name>
<sequence length="141" mass="14526">MGWPQVILIIVGAMFSPSVVNNWLKTFGVTLNQSDVEQGVAPVAVAQPAQPVPPATPGAVQEKGASPTFAQTANDAVKNPTSLLFLGVGALGVALLASQVRAGFHEASETTKDLYKEGTRVSHSASGADGGPKNYSRRAKG</sequence>
<protein>
    <submittedName>
        <fullName evidence="2">Uncharacterized protein</fullName>
    </submittedName>
</protein>
<comment type="caution">
    <text evidence="2">The sequence shown here is derived from an EMBL/GenBank/DDBJ whole genome shotgun (WGS) entry which is preliminary data.</text>
</comment>
<dbReference type="RefSeq" id="WP_157461644.1">
    <property type="nucleotide sequence ID" value="NZ_WQLB01000058.1"/>
</dbReference>
<dbReference type="AlphaFoldDB" id="A0A7C9M9H5"/>
<evidence type="ECO:0000313" key="3">
    <source>
        <dbReference type="Proteomes" id="UP000483286"/>
    </source>
</evidence>
<gene>
    <name evidence="2" type="ORF">GO986_21860</name>
</gene>
<feature type="region of interest" description="Disordered" evidence="1">
    <location>
        <begin position="107"/>
        <end position="141"/>
    </location>
</feature>
<evidence type="ECO:0000256" key="1">
    <source>
        <dbReference type="SAM" id="MobiDB-lite"/>
    </source>
</evidence>
<accession>A0A7C9M9H5</accession>
<reference evidence="2 3" key="1">
    <citation type="submission" date="2019-12" db="EMBL/GenBank/DDBJ databases">
        <title>Deinococcus sp. HMF7620 Genome sequencing and assembly.</title>
        <authorList>
            <person name="Kang H."/>
            <person name="Kim H."/>
            <person name="Joh K."/>
        </authorList>
    </citation>
    <scope>NUCLEOTIDE SEQUENCE [LARGE SCALE GENOMIC DNA]</scope>
    <source>
        <strain evidence="2 3">HMF7620</strain>
    </source>
</reference>
<proteinExistence type="predicted"/>
<dbReference type="Proteomes" id="UP000483286">
    <property type="component" value="Unassembled WGS sequence"/>
</dbReference>
<feature type="compositionally biased region" description="Basic and acidic residues" evidence="1">
    <location>
        <begin position="107"/>
        <end position="120"/>
    </location>
</feature>
<evidence type="ECO:0000313" key="2">
    <source>
        <dbReference type="EMBL" id="MVN89385.1"/>
    </source>
</evidence>
<organism evidence="2 3">
    <name type="scientific">Deinococcus arboris</name>
    <dbReference type="NCBI Taxonomy" id="2682977"/>
    <lineage>
        <taxon>Bacteria</taxon>
        <taxon>Thermotogati</taxon>
        <taxon>Deinococcota</taxon>
        <taxon>Deinococci</taxon>
        <taxon>Deinococcales</taxon>
        <taxon>Deinococcaceae</taxon>
        <taxon>Deinococcus</taxon>
    </lineage>
</organism>
<keyword evidence="3" id="KW-1185">Reference proteome</keyword>
<dbReference type="EMBL" id="WQLB01000058">
    <property type="protein sequence ID" value="MVN89385.1"/>
    <property type="molecule type" value="Genomic_DNA"/>
</dbReference>